<evidence type="ECO:0000256" key="2">
    <source>
        <dbReference type="ARBA" id="ARBA00005297"/>
    </source>
</evidence>
<dbReference type="InterPro" id="IPR004561">
    <property type="entry name" value="IsoChor_synthase"/>
</dbReference>
<dbReference type="GO" id="GO:0008909">
    <property type="term" value="F:isochorismate synthase activity"/>
    <property type="evidence" value="ECO:0007669"/>
    <property type="project" value="UniProtKB-EC"/>
</dbReference>
<comment type="similarity">
    <text evidence="2">Belongs to the isochorismate synthase family.</text>
</comment>
<dbReference type="AlphaFoldDB" id="A0A4V3I9U3"/>
<dbReference type="EMBL" id="SOFI01000003">
    <property type="protein sequence ID" value="TFB80838.1"/>
    <property type="molecule type" value="Genomic_DNA"/>
</dbReference>
<evidence type="ECO:0000256" key="1">
    <source>
        <dbReference type="ARBA" id="ARBA00000799"/>
    </source>
</evidence>
<dbReference type="Pfam" id="PF00425">
    <property type="entry name" value="Chorismate_bind"/>
    <property type="match status" value="1"/>
</dbReference>
<dbReference type="SUPFAM" id="SSF56322">
    <property type="entry name" value="ADC synthase"/>
    <property type="match status" value="1"/>
</dbReference>
<dbReference type="PANTHER" id="PTHR42839:SF2">
    <property type="entry name" value="ISOCHORISMATE SYNTHASE ENTC"/>
    <property type="match status" value="1"/>
</dbReference>
<dbReference type="InterPro" id="IPR015890">
    <property type="entry name" value="Chorismate_C"/>
</dbReference>
<keyword evidence="4 7" id="KW-0413">Isomerase</keyword>
<dbReference type="InterPro" id="IPR005801">
    <property type="entry name" value="ADC_synthase"/>
</dbReference>
<dbReference type="Proteomes" id="UP000298488">
    <property type="component" value="Unassembled WGS sequence"/>
</dbReference>
<evidence type="ECO:0000259" key="6">
    <source>
        <dbReference type="Pfam" id="PF00425"/>
    </source>
</evidence>
<gene>
    <name evidence="7" type="ORF">E3N84_08765</name>
</gene>
<evidence type="ECO:0000313" key="8">
    <source>
        <dbReference type="Proteomes" id="UP000298488"/>
    </source>
</evidence>
<evidence type="ECO:0000256" key="4">
    <source>
        <dbReference type="ARBA" id="ARBA00023235"/>
    </source>
</evidence>
<organism evidence="7 8">
    <name type="scientific">Terrimesophilobacter mesophilus</name>
    <dbReference type="NCBI Taxonomy" id="433647"/>
    <lineage>
        <taxon>Bacteria</taxon>
        <taxon>Bacillati</taxon>
        <taxon>Actinomycetota</taxon>
        <taxon>Actinomycetes</taxon>
        <taxon>Micrococcales</taxon>
        <taxon>Microbacteriaceae</taxon>
        <taxon>Terrimesophilobacter</taxon>
    </lineage>
</organism>
<sequence length="437" mass="45047">MPPVYSATPTACRARGDGYAGSVSVPEQTVPALTVSTVAIDDVESTLELLPPRRQLLWLRRGDGMAGFGEAARLEFSGPTRMTDAAAAWRRVAAAASVEDGIGVPGSGLIAFGAFAFSDHSPATSVLVVPSVVLGRRNGRAWLTRIRAGNDIDAPVPSTRSAVHSAPVAFTAGALPPDAFLAAVDAALNRIDGVGLSKVVLAREIVGRLTGPADTAAVLSALATGYPDCWTFAVDDFLGSSPETLVAVTKRTVTARVLAGSAARGTDAATDQQASLALATSAKDQDEHQYAVQSVLAALRPHSPGVTSSEQPFTLRLPNLWHLASDVEGTVADGSSSLDLIDALHPTAAVAGTPTPAAVALIEELEPFDRGRYAGPVGWVGGDGDGEWAIALRCCQVEPDGTVRAYAGAGIVAESVAEHELAETSLKFRPIVEAFAG</sequence>
<accession>A0A4V3I9U3</accession>
<dbReference type="NCBIfam" id="TIGR00543">
    <property type="entry name" value="isochor_syn"/>
    <property type="match status" value="1"/>
</dbReference>
<dbReference type="OrthoDB" id="9806579at2"/>
<comment type="catalytic activity">
    <reaction evidence="1">
        <text>chorismate = isochorismate</text>
        <dbReference type="Rhea" id="RHEA:18985"/>
        <dbReference type="ChEBI" id="CHEBI:29748"/>
        <dbReference type="ChEBI" id="CHEBI:29780"/>
        <dbReference type="EC" id="5.4.4.2"/>
    </reaction>
</comment>
<protein>
    <recommendedName>
        <fullName evidence="3">isochorismate synthase</fullName>
        <ecNumber evidence="3">5.4.4.2</ecNumber>
    </recommendedName>
    <alternativeName>
        <fullName evidence="5">Isochorismate mutase</fullName>
    </alternativeName>
</protein>
<reference evidence="7 8" key="1">
    <citation type="submission" date="2019-03" db="EMBL/GenBank/DDBJ databases">
        <title>Genomics of glacier-inhabiting Cryobacterium strains.</title>
        <authorList>
            <person name="Liu Q."/>
            <person name="Xin Y.-H."/>
        </authorList>
    </citation>
    <scope>NUCLEOTIDE SEQUENCE [LARGE SCALE GENOMIC DNA]</scope>
    <source>
        <strain evidence="7 8">CGMCC 1.10440</strain>
    </source>
</reference>
<name>A0A4V3I9U3_9MICO</name>
<dbReference type="PANTHER" id="PTHR42839">
    <property type="entry name" value="ISOCHORISMATE SYNTHASE ENTC"/>
    <property type="match status" value="1"/>
</dbReference>
<dbReference type="Gene3D" id="3.60.120.10">
    <property type="entry name" value="Anthranilate synthase"/>
    <property type="match status" value="1"/>
</dbReference>
<feature type="domain" description="Chorismate-utilising enzyme C-terminal" evidence="6">
    <location>
        <begin position="178"/>
        <end position="427"/>
    </location>
</feature>
<evidence type="ECO:0000256" key="5">
    <source>
        <dbReference type="ARBA" id="ARBA00041564"/>
    </source>
</evidence>
<evidence type="ECO:0000313" key="7">
    <source>
        <dbReference type="EMBL" id="TFB80838.1"/>
    </source>
</evidence>
<dbReference type="EC" id="5.4.4.2" evidence="3"/>
<keyword evidence="8" id="KW-1185">Reference proteome</keyword>
<proteinExistence type="inferred from homology"/>
<comment type="caution">
    <text evidence="7">The sequence shown here is derived from an EMBL/GenBank/DDBJ whole genome shotgun (WGS) entry which is preliminary data.</text>
</comment>
<evidence type="ECO:0000256" key="3">
    <source>
        <dbReference type="ARBA" id="ARBA00012824"/>
    </source>
</evidence>